<evidence type="ECO:0000313" key="2">
    <source>
        <dbReference type="Proteomes" id="UP000032582"/>
    </source>
</evidence>
<comment type="caution">
    <text evidence="1">The sequence shown here is derived from an EMBL/GenBank/DDBJ whole genome shotgun (WGS) entry which is preliminary data.</text>
</comment>
<dbReference type="AlphaFoldDB" id="A0A0D8L7Y2"/>
<sequence length="78" mass="9050">MQVSFIFAYYSSGKPDVLWENNGNPAKYKTGITHHDKQTDFVFFRFINEMFFVCFLLSGIEDLPYSTSRLCCNVFSSV</sequence>
<dbReference type="EMBL" id="JZSH01000080">
    <property type="protein sequence ID" value="KJF78050.1"/>
    <property type="molecule type" value="Genomic_DNA"/>
</dbReference>
<accession>A0A0D8L7Y2</accession>
<proteinExistence type="predicted"/>
<reference evidence="1 2" key="1">
    <citation type="submission" date="2015-02" db="EMBL/GenBank/DDBJ databases">
        <title>Whole genome shotgun sequencing of cultured foodborne pathogen.</title>
        <authorList>
            <person name="Timme R."/>
            <person name="Allard M.W."/>
            <person name="Strain E."/>
            <person name="Evans P.S."/>
            <person name="Brown E."/>
        </authorList>
    </citation>
    <scope>NUCLEOTIDE SEQUENCE [LARGE SCALE GENOMIC DNA]</scope>
    <source>
        <strain evidence="1 2">GCSL-TSO-24</strain>
    </source>
</reference>
<gene>
    <name evidence="1" type="ORF">UA45_08780</name>
</gene>
<protein>
    <submittedName>
        <fullName evidence="1">Uncharacterized protein</fullName>
    </submittedName>
</protein>
<name>A0A0D8L7Y2_MORMO</name>
<evidence type="ECO:0000313" key="1">
    <source>
        <dbReference type="EMBL" id="KJF78050.1"/>
    </source>
</evidence>
<organism evidence="1 2">
    <name type="scientific">Morganella morganii</name>
    <name type="common">Proteus morganii</name>
    <dbReference type="NCBI Taxonomy" id="582"/>
    <lineage>
        <taxon>Bacteria</taxon>
        <taxon>Pseudomonadati</taxon>
        <taxon>Pseudomonadota</taxon>
        <taxon>Gammaproteobacteria</taxon>
        <taxon>Enterobacterales</taxon>
        <taxon>Morganellaceae</taxon>
        <taxon>Morganella</taxon>
    </lineage>
</organism>
<dbReference type="Proteomes" id="UP000032582">
    <property type="component" value="Unassembled WGS sequence"/>
</dbReference>
<dbReference type="PATRIC" id="fig|582.24.peg.2736"/>